<dbReference type="AlphaFoldDB" id="A0A4Z0HE02"/>
<dbReference type="PROSITE" id="PS51186">
    <property type="entry name" value="GNAT"/>
    <property type="match status" value="1"/>
</dbReference>
<evidence type="ECO:0000259" key="1">
    <source>
        <dbReference type="PROSITE" id="PS51186"/>
    </source>
</evidence>
<accession>A0A4Z0HE02</accession>
<dbReference type="InterPro" id="IPR000182">
    <property type="entry name" value="GNAT_dom"/>
</dbReference>
<dbReference type="OrthoDB" id="9803233at2"/>
<dbReference type="InterPro" id="IPR016181">
    <property type="entry name" value="Acyl_CoA_acyltransferase"/>
</dbReference>
<organism evidence="2 3">
    <name type="scientific">Streptomyces palmae</name>
    <dbReference type="NCBI Taxonomy" id="1701085"/>
    <lineage>
        <taxon>Bacteria</taxon>
        <taxon>Bacillati</taxon>
        <taxon>Actinomycetota</taxon>
        <taxon>Actinomycetes</taxon>
        <taxon>Kitasatosporales</taxon>
        <taxon>Streptomycetaceae</taxon>
        <taxon>Streptomyces</taxon>
    </lineage>
</organism>
<dbReference type="EMBL" id="SRID01000087">
    <property type="protein sequence ID" value="TGB11176.1"/>
    <property type="molecule type" value="Genomic_DNA"/>
</dbReference>
<keyword evidence="2" id="KW-0808">Transferase</keyword>
<dbReference type="RefSeq" id="WP_135339030.1">
    <property type="nucleotide sequence ID" value="NZ_JBHLTX010000053.1"/>
</dbReference>
<dbReference type="CDD" id="cd04301">
    <property type="entry name" value="NAT_SF"/>
    <property type="match status" value="1"/>
</dbReference>
<dbReference type="PANTHER" id="PTHR43072:SF60">
    <property type="entry name" value="L-2,4-DIAMINOBUTYRIC ACID ACETYLTRANSFERASE"/>
    <property type="match status" value="1"/>
</dbReference>
<evidence type="ECO:0000313" key="2">
    <source>
        <dbReference type="EMBL" id="TGB11176.1"/>
    </source>
</evidence>
<feature type="domain" description="N-acetyltransferase" evidence="1">
    <location>
        <begin position="117"/>
        <end position="249"/>
    </location>
</feature>
<sequence length="249" mass="27272">MIDTWLIERYAAEAWPAAEALEEEGWLLRHTPGVPRRRSNSALPLMRGEALLTALPRMEDFYATRGMPVAVQVAPAQEHTALDALLAERGYRRDAATLVCVAPTATVITGSRPEVPLEVTVAEHPTRQWLDAYTALDGHDNSQEAADQVLARVPGPAAYLSVEHGDQVAGMGLIVASPGCAGVFCMATHPAHRRQGIASAILHIGARWAAARGADELYLQVMDENHAARRLYDRVGFRVSHTYHYRLKP</sequence>
<keyword evidence="3" id="KW-1185">Reference proteome</keyword>
<dbReference type="GO" id="GO:0016747">
    <property type="term" value="F:acyltransferase activity, transferring groups other than amino-acyl groups"/>
    <property type="evidence" value="ECO:0007669"/>
    <property type="project" value="InterPro"/>
</dbReference>
<dbReference type="SUPFAM" id="SSF55729">
    <property type="entry name" value="Acyl-CoA N-acyltransferases (Nat)"/>
    <property type="match status" value="1"/>
</dbReference>
<dbReference type="InterPro" id="IPR056935">
    <property type="entry name" value="Rv0428c-like_C"/>
</dbReference>
<proteinExistence type="predicted"/>
<protein>
    <submittedName>
        <fullName evidence="2">GNAT family N-acetyltransferase</fullName>
    </submittedName>
</protein>
<name>A0A4Z0HE02_9ACTN</name>
<reference evidence="2 3" key="1">
    <citation type="submission" date="2019-03" db="EMBL/GenBank/DDBJ databases">
        <authorList>
            <person name="Gonzalez-Pimentel J.L."/>
        </authorList>
    </citation>
    <scope>NUCLEOTIDE SEQUENCE [LARGE SCALE GENOMIC DNA]</scope>
    <source>
        <strain evidence="2 3">JCM 31289</strain>
    </source>
</reference>
<dbReference type="PANTHER" id="PTHR43072">
    <property type="entry name" value="N-ACETYLTRANSFERASE"/>
    <property type="match status" value="1"/>
</dbReference>
<evidence type="ECO:0000313" key="3">
    <source>
        <dbReference type="Proteomes" id="UP000297948"/>
    </source>
</evidence>
<gene>
    <name evidence="2" type="ORF">E4099_12185</name>
</gene>
<dbReference type="Pfam" id="PF24553">
    <property type="entry name" value="Rv0428c_C"/>
    <property type="match status" value="1"/>
</dbReference>
<dbReference type="Proteomes" id="UP000297948">
    <property type="component" value="Unassembled WGS sequence"/>
</dbReference>
<comment type="caution">
    <text evidence="2">The sequence shown here is derived from an EMBL/GenBank/DDBJ whole genome shotgun (WGS) entry which is preliminary data.</text>
</comment>
<dbReference type="Gene3D" id="3.40.630.30">
    <property type="match status" value="1"/>
</dbReference>